<dbReference type="InParanoid" id="M0MK22"/>
<name>M0MK22_9EURY</name>
<proteinExistence type="predicted"/>
<gene>
    <name evidence="1" type="ORF">C449_04807</name>
</gene>
<dbReference type="Proteomes" id="UP000011669">
    <property type="component" value="Unassembled WGS sequence"/>
</dbReference>
<dbReference type="AlphaFoldDB" id="M0MK22"/>
<reference evidence="1 2" key="1">
    <citation type="journal article" date="2014" name="PLoS Genet.">
        <title>Phylogenetically driven sequencing of extremely halophilic archaea reveals strategies for static and dynamic osmo-response.</title>
        <authorList>
            <person name="Becker E.A."/>
            <person name="Seitzer P.M."/>
            <person name="Tritt A."/>
            <person name="Larsen D."/>
            <person name="Krusor M."/>
            <person name="Yao A.I."/>
            <person name="Wu D."/>
            <person name="Madern D."/>
            <person name="Eisen J.A."/>
            <person name="Darling A.E."/>
            <person name="Facciotti M.T."/>
        </authorList>
    </citation>
    <scope>NUCLEOTIDE SEQUENCE [LARGE SCALE GENOMIC DNA]</scope>
    <source>
        <strain evidence="1 2">DSM 5350</strain>
    </source>
</reference>
<evidence type="ECO:0000313" key="2">
    <source>
        <dbReference type="Proteomes" id="UP000011669"/>
    </source>
</evidence>
<comment type="caution">
    <text evidence="1">The sequence shown here is derived from an EMBL/GenBank/DDBJ whole genome shotgun (WGS) entry which is preliminary data.</text>
</comment>
<sequence>MAYATGSVRRFGACEDGAGSRPRVRGRTNEDLLTLIVVPPDEVFARNRGWITSDEAFDPERVGSELETAVNEVAPDVTVRIEATEEMSSLASTEMDISRTIRQVAHEIDASVVFVGSENAGRVTSPVTSVGTPVSKDPGYDVYIVRHAD</sequence>
<dbReference type="EMBL" id="AOMD01000015">
    <property type="protein sequence ID" value="EMA45996.1"/>
    <property type="molecule type" value="Genomic_DNA"/>
</dbReference>
<organism evidence="1 2">
    <name type="scientific">Halococcus saccharolyticus DSM 5350</name>
    <dbReference type="NCBI Taxonomy" id="1227455"/>
    <lineage>
        <taxon>Archaea</taxon>
        <taxon>Methanobacteriati</taxon>
        <taxon>Methanobacteriota</taxon>
        <taxon>Stenosarchaea group</taxon>
        <taxon>Halobacteria</taxon>
        <taxon>Halobacteriales</taxon>
        <taxon>Halococcaceae</taxon>
        <taxon>Halococcus</taxon>
    </lineage>
</organism>
<accession>M0MK22</accession>
<dbReference type="PATRIC" id="fig|1227455.4.peg.983"/>
<dbReference type="RefSeq" id="WP_006076816.1">
    <property type="nucleotide sequence ID" value="NZ_AOMD01000015.1"/>
</dbReference>
<keyword evidence="2" id="KW-1185">Reference proteome</keyword>
<protein>
    <submittedName>
        <fullName evidence="1">Universal stress protein</fullName>
    </submittedName>
</protein>
<evidence type="ECO:0000313" key="1">
    <source>
        <dbReference type="EMBL" id="EMA45996.1"/>
    </source>
</evidence>